<feature type="non-terminal residue" evidence="9">
    <location>
        <position position="1174"/>
    </location>
</feature>
<keyword evidence="10" id="KW-1185">Reference proteome</keyword>
<evidence type="ECO:0000256" key="3">
    <source>
        <dbReference type="ARBA" id="ARBA00022449"/>
    </source>
</evidence>
<dbReference type="GO" id="GO:1990961">
    <property type="term" value="P:xenobiotic detoxification by transmembrane export across the plasma membrane"/>
    <property type="evidence" value="ECO:0007669"/>
    <property type="project" value="InterPro"/>
</dbReference>
<feature type="region of interest" description="Disordered" evidence="8">
    <location>
        <begin position="1"/>
        <end position="74"/>
    </location>
</feature>
<feature type="transmembrane region" description="Helical" evidence="7">
    <location>
        <begin position="622"/>
        <end position="643"/>
    </location>
</feature>
<evidence type="ECO:0000256" key="5">
    <source>
        <dbReference type="ARBA" id="ARBA00022989"/>
    </source>
</evidence>
<evidence type="ECO:0000313" key="10">
    <source>
        <dbReference type="Proteomes" id="UP001488838"/>
    </source>
</evidence>
<feature type="region of interest" description="Disordered" evidence="8">
    <location>
        <begin position="531"/>
        <end position="577"/>
    </location>
</feature>
<evidence type="ECO:0000256" key="6">
    <source>
        <dbReference type="ARBA" id="ARBA00023136"/>
    </source>
</evidence>
<evidence type="ECO:0000256" key="7">
    <source>
        <dbReference type="RuleBase" id="RU004914"/>
    </source>
</evidence>
<evidence type="ECO:0000256" key="1">
    <source>
        <dbReference type="ARBA" id="ARBA00004141"/>
    </source>
</evidence>
<feature type="transmembrane region" description="Helical" evidence="7">
    <location>
        <begin position="93"/>
        <end position="118"/>
    </location>
</feature>
<feature type="transmembrane region" description="Helical" evidence="7">
    <location>
        <begin position="273"/>
        <end position="292"/>
    </location>
</feature>
<evidence type="ECO:0000256" key="4">
    <source>
        <dbReference type="ARBA" id="ARBA00022692"/>
    </source>
</evidence>
<dbReference type="CDD" id="cd13132">
    <property type="entry name" value="MATE_eukaryotic"/>
    <property type="match status" value="1"/>
</dbReference>
<feature type="non-terminal residue" evidence="9">
    <location>
        <position position="1"/>
    </location>
</feature>
<dbReference type="GO" id="GO:0016020">
    <property type="term" value="C:membrane"/>
    <property type="evidence" value="ECO:0007669"/>
    <property type="project" value="UniProtKB-SubCell"/>
</dbReference>
<feature type="transmembrane region" description="Helical" evidence="7">
    <location>
        <begin position="212"/>
        <end position="229"/>
    </location>
</feature>
<dbReference type="GO" id="GO:0042910">
    <property type="term" value="F:xenobiotic transmembrane transporter activity"/>
    <property type="evidence" value="ECO:0007669"/>
    <property type="project" value="InterPro"/>
</dbReference>
<keyword evidence="3" id="KW-0050">Antiport</keyword>
<feature type="transmembrane region" description="Helical" evidence="7">
    <location>
        <begin position="1005"/>
        <end position="1029"/>
    </location>
</feature>
<reference evidence="9 10" key="1">
    <citation type="journal article" date="2023" name="bioRxiv">
        <title>Conserved and derived expression patterns and positive selection on dental genes reveal complex evolutionary context of ever-growing rodent molars.</title>
        <authorList>
            <person name="Calamari Z.T."/>
            <person name="Song A."/>
            <person name="Cohen E."/>
            <person name="Akter M."/>
            <person name="Roy R.D."/>
            <person name="Hallikas O."/>
            <person name="Christensen M.M."/>
            <person name="Li P."/>
            <person name="Marangoni P."/>
            <person name="Jernvall J."/>
            <person name="Klein O.D."/>
        </authorList>
    </citation>
    <scope>NUCLEOTIDE SEQUENCE [LARGE SCALE GENOMIC DNA]</scope>
    <source>
        <strain evidence="9">V071</strain>
    </source>
</reference>
<accession>A0AAW0JLI3</accession>
<proteinExistence type="inferred from homology"/>
<keyword evidence="4 7" id="KW-0812">Transmembrane</keyword>
<feature type="transmembrane region" description="Helical" evidence="7">
    <location>
        <begin position="241"/>
        <end position="261"/>
    </location>
</feature>
<feature type="transmembrane region" description="Helical" evidence="7">
    <location>
        <begin position="828"/>
        <end position="851"/>
    </location>
</feature>
<feature type="transmembrane region" description="Helical" evidence="7">
    <location>
        <begin position="976"/>
        <end position="993"/>
    </location>
</feature>
<dbReference type="EMBL" id="JBBHLL010000030">
    <property type="protein sequence ID" value="KAK7827408.1"/>
    <property type="molecule type" value="Genomic_DNA"/>
</dbReference>
<feature type="transmembrane region" description="Helical" evidence="7">
    <location>
        <begin position="649"/>
        <end position="671"/>
    </location>
</feature>
<evidence type="ECO:0000313" key="9">
    <source>
        <dbReference type="EMBL" id="KAK7827408.1"/>
    </source>
</evidence>
<dbReference type="InterPro" id="IPR045069">
    <property type="entry name" value="MATE_euk"/>
</dbReference>
<organism evidence="9 10">
    <name type="scientific">Myodes glareolus</name>
    <name type="common">Bank vole</name>
    <name type="synonym">Clethrionomys glareolus</name>
    <dbReference type="NCBI Taxonomy" id="447135"/>
    <lineage>
        <taxon>Eukaryota</taxon>
        <taxon>Metazoa</taxon>
        <taxon>Chordata</taxon>
        <taxon>Craniata</taxon>
        <taxon>Vertebrata</taxon>
        <taxon>Euteleostomi</taxon>
        <taxon>Mammalia</taxon>
        <taxon>Eutheria</taxon>
        <taxon>Euarchontoglires</taxon>
        <taxon>Glires</taxon>
        <taxon>Rodentia</taxon>
        <taxon>Myomorpha</taxon>
        <taxon>Muroidea</taxon>
        <taxon>Cricetidae</taxon>
        <taxon>Arvicolinae</taxon>
        <taxon>Myodes</taxon>
    </lineage>
</organism>
<keyword evidence="5 7" id="KW-1133">Transmembrane helix</keyword>
<feature type="transmembrane region" description="Helical" evidence="7">
    <location>
        <begin position="171"/>
        <end position="191"/>
    </location>
</feature>
<gene>
    <name evidence="9" type="ORF">U0070_026614</name>
</gene>
<dbReference type="NCBIfam" id="TIGR00797">
    <property type="entry name" value="matE"/>
    <property type="match status" value="1"/>
</dbReference>
<sequence length="1174" mass="126957">RVDLGVAGARGASKVTETATHPASAGRAWGGGGGRGLESARLVDPPAASESGQREGHMELPEEPAPEPGGADTVSERRGLSVLLSGFQKELQALLVLAGPAFLAQLMMFLISFISSVFCGHLGKLELDAVTLAIAIINITGISVGHGLSSACDTLISQTFGSQNLKHVGVILQRGTLILLLCCFPCWALFINTEHILLLFRQDPDVSRLTQTYVMIFIPALPAAFLYTLQVKYLLNQGIVLPQIVTGFAANLINALANYLFLHQLHLGVMGSAIANTISQFALAILLFLYILWRKLHQDTWGGWSWECLHDWASFLQLAVPSMLMLCIEWWAYEIGSFLSGILGMVELGAQSITYELALIVYMIPAGFSVAANVRVGNALGAGNIEQAKKSSAVSLIVTELFAVTFCVLMISCKDLVGYIFTTDRLAWRPCGRVVQQELALYCPLGAVRVETAQQAVLSPSRNVGSSGGEDRATWASMGSPWGFSLKRHPARSVSRTRVRPRPLLKEWPEEADKKLQEIGKGQTLVQAHKKEQSIGNQVRGNLKASRSYGRPPLPSSLPGEGFCDPHQQGKQSSIDYSQRKELKATESLFLGALYPFFCSQNPVLCTCGGVLRGTGNQKVGAIVNAIGYYVIGLPIGIALMFAAKLGVIGLWSGIIICTVCQVVCFLAFIARLNWKLACQQAQVHANLKVNVAMNGNSAVSQELAHPDPPLNPTVGPESRGEIMMTDLEKKDETQLDQQMNQQQVLPVHPKASNELSGKQLVLRRGLLLLGVVAVLVGGILVRVTCNMEPAEDSLGTAIRLPEPPDVPQWRSPWGPRGALSPDVRREAAALAALAGPVFLAQLMIFLISIVSSIFCGHLGKVELDAVTLAVSVVNVTGISVGTGLASACDTLMSQCCREHGCQSCWTCWKWEAAVPMFAETLFFQVLWRQEPEARGGHTPKGHPHLVALLLPLLGHLPQHGAPAPAPEAEPGSRQVYVMICIPALPAAFLFQLQTRYLQSQGIIMPQVIVGIAANVVNVGMNAFLLFALDLGVRVSLGQYHLPVFPVCPAFPLCVVEEDPRSHLGRLDEGVFPGVEFLHPPGHPQYVHGVHRVVDLRDWDLPCRSVHTRGNLHSAWAVSVHTQGNLHTAWAVPVHTQGNLHTAWAVPIHTQGSLHTAWAVLIHTQGSLHTAWAV</sequence>
<dbReference type="Pfam" id="PF01554">
    <property type="entry name" value="MatE"/>
    <property type="match status" value="3"/>
</dbReference>
<feature type="transmembrane region" description="Helical" evidence="7">
    <location>
        <begin position="312"/>
        <end position="332"/>
    </location>
</feature>
<keyword evidence="6 7" id="KW-0472">Membrane</keyword>
<comment type="similarity">
    <text evidence="2 7">Belongs to the multi antimicrobial extrusion (MATE) (TC 2.A.66.1) family.</text>
</comment>
<dbReference type="Proteomes" id="UP001488838">
    <property type="component" value="Unassembled WGS sequence"/>
</dbReference>
<dbReference type="GO" id="GO:0015297">
    <property type="term" value="F:antiporter activity"/>
    <property type="evidence" value="ECO:0007669"/>
    <property type="project" value="UniProtKB-KW"/>
</dbReference>
<evidence type="ECO:0000256" key="2">
    <source>
        <dbReference type="ARBA" id="ARBA00010199"/>
    </source>
</evidence>
<protein>
    <recommendedName>
        <fullName evidence="7">Multidrug and toxin extrusion protein</fullName>
    </recommendedName>
</protein>
<feature type="transmembrane region" description="Helical" evidence="7">
    <location>
        <begin position="353"/>
        <end position="372"/>
    </location>
</feature>
<comment type="caution">
    <text evidence="9">The sequence shown here is derived from an EMBL/GenBank/DDBJ whole genome shotgun (WGS) entry which is preliminary data.</text>
</comment>
<evidence type="ECO:0000256" key="8">
    <source>
        <dbReference type="SAM" id="MobiDB-lite"/>
    </source>
</evidence>
<dbReference type="InterPro" id="IPR002528">
    <property type="entry name" value="MATE_fam"/>
</dbReference>
<dbReference type="AlphaFoldDB" id="A0AAW0JLI3"/>
<name>A0AAW0JLI3_MYOGA</name>
<comment type="subcellular location">
    <subcellularLocation>
        <location evidence="1">Membrane</location>
        <topology evidence="1">Multi-pass membrane protein</topology>
    </subcellularLocation>
</comment>
<dbReference type="PANTHER" id="PTHR11206">
    <property type="entry name" value="MULTIDRUG RESISTANCE PROTEIN"/>
    <property type="match status" value="1"/>
</dbReference>
<feature type="transmembrane region" description="Helical" evidence="7">
    <location>
        <begin position="130"/>
        <end position="151"/>
    </location>
</feature>
<keyword evidence="3" id="KW-0813">Transport</keyword>